<reference evidence="1 2" key="1">
    <citation type="journal article" date="2021" name="Int. J. Syst. Evol. Microbiol.">
        <title>Amazonocrinis nigriterrae gen. nov., sp. nov., Atlanticothrix silvestris gen. nov., sp. nov. and Dendronalium phyllosphericum gen. nov., sp. nov., nostocacean cyanobacteria from Brazilian environments.</title>
        <authorList>
            <person name="Alvarenga D.O."/>
            <person name="Andreote A.P.D."/>
            <person name="Branco L.H.Z."/>
            <person name="Delbaje E."/>
            <person name="Cruz R.B."/>
            <person name="Varani A.M."/>
            <person name="Fiore M.F."/>
        </authorList>
    </citation>
    <scope>NUCLEOTIDE SEQUENCE [LARGE SCALE GENOMIC DNA]</scope>
    <source>
        <strain evidence="1 2">CENA357</strain>
    </source>
</reference>
<proteinExistence type="predicted"/>
<sequence length="63" mass="6843">PGYLPSSPQVSPGFLVPTYIPMYPQGYPGYLPSSPQVSPGFLVPTYIPMYPQGYPGFSAPMYP</sequence>
<accession>A0A8J7KX43</accession>
<name>A0A8J7KX43_9CYAN</name>
<dbReference type="AlphaFoldDB" id="A0A8J7KX43"/>
<organism evidence="1 2">
    <name type="scientific">Atlanticothrix silvestris CENA357</name>
    <dbReference type="NCBI Taxonomy" id="1725252"/>
    <lineage>
        <taxon>Bacteria</taxon>
        <taxon>Bacillati</taxon>
        <taxon>Cyanobacteriota</taxon>
        <taxon>Cyanophyceae</taxon>
        <taxon>Nostocales</taxon>
        <taxon>Nodulariaceae</taxon>
        <taxon>Atlanticothrix</taxon>
        <taxon>Atlanticothrix silvestris</taxon>
    </lineage>
</organism>
<evidence type="ECO:0000313" key="2">
    <source>
        <dbReference type="Proteomes" id="UP000599391"/>
    </source>
</evidence>
<keyword evidence="2" id="KW-1185">Reference proteome</keyword>
<dbReference type="RefSeq" id="WP_214438066.1">
    <property type="nucleotide sequence ID" value="NZ_JAECZB010000006.1"/>
</dbReference>
<dbReference type="EMBL" id="JAECZB010000006">
    <property type="protein sequence ID" value="MBH8551750.1"/>
    <property type="molecule type" value="Genomic_DNA"/>
</dbReference>
<evidence type="ECO:0000313" key="1">
    <source>
        <dbReference type="EMBL" id="MBH8551750.1"/>
    </source>
</evidence>
<dbReference type="Proteomes" id="UP000599391">
    <property type="component" value="Unassembled WGS sequence"/>
</dbReference>
<gene>
    <name evidence="1" type="ORF">I8751_05035</name>
</gene>
<protein>
    <submittedName>
        <fullName evidence="1">Uncharacterized protein</fullName>
    </submittedName>
</protein>
<feature type="non-terminal residue" evidence="1">
    <location>
        <position position="1"/>
    </location>
</feature>
<comment type="caution">
    <text evidence="1">The sequence shown here is derived from an EMBL/GenBank/DDBJ whole genome shotgun (WGS) entry which is preliminary data.</text>
</comment>